<sequence length="885" mass="97395">MATRGERWTSPHLLGRHPQLHPHVSGLNHHRMSGFQFPNIKDKLDAPTKKSAFERAKAEAEAKRRREAEETAAVYKEFVESFEDNSRPSYSRSSDRGGHGNSRGNLGPSRASPAGLGKRHFTSTQGRSAISGPGTLGPLPTKKRDLDTYRSETSYSIRGGGGYRGGYSNSGSVSGVLGFDDTGDYGTQKAAKSERGMKFGEDEDDEDDASKSKKEQAKPTISMTHLPPKTTKLNVMEMMQPYFPDLTANQVSMQVLGGSGGSGRKSTSALITLKTDTAASEIDAAVNGLSNRYMGFGFRLGISRHLPSTIISSTITPTPTLHSTAPFNARPVFSGGGGGRGGFGRGGFAPPSSFGHSSSVNNSKYIVSVNSPKDLKTLRLIHKTVEAVITHGPEFEALLMAMPSIISDERYFWLWDTKSSEHVYYRWRLWDVFTASGSANDRKQRSYAGTTIAHLFDNSISWELPPKKQQKFEFVTELKDFIEDEEYHSSSDEDDDIHQAQDSNPNAEDTKTYLGPLRRAKLYHLLSRVPTTTGTLRRGDVARLTGFAVEHAYAAEEIVEIMCANVSRPVAFSSANPEHDQSTVLADNSGNANVAKEDQTPAKLIALYLISDILSNSGLGVRNVWRYRQYFDQRLREGKIFEGLAEVGEKENWGKIRQEKWRRSIQIILSLWENWNIFPQTSHEALRVAFSEPNGVPQQLAAATGSDAQKEETAASVTSSTPAIKSRWRTVPEDQETGQAKFNPYLADGKEEQDEIDNEDVDGEELVDEDVDGEPMEEDDEDVDGEPMIEDDDDDGADGEPMDDADNQDDDPAQNSDDEVDMFVKDSELDPLREEKQPAVSGVTLGSGFGFKIGGFGAKPGSGAEEGRKKRMKAEDMFANEDSDE</sequence>
<dbReference type="PANTHER" id="PTHR23140">
    <property type="entry name" value="RNA PROCESSING PROTEIN LD23810P"/>
    <property type="match status" value="1"/>
</dbReference>
<evidence type="ECO:0008006" key="7">
    <source>
        <dbReference type="Google" id="ProtNLM"/>
    </source>
</evidence>
<dbReference type="InterPro" id="IPR006569">
    <property type="entry name" value="CID_dom"/>
</dbReference>
<dbReference type="STRING" id="1284197.S8BLK1"/>
<feature type="domain" description="CID" evidence="4">
    <location>
        <begin position="514"/>
        <end position="694"/>
    </location>
</feature>
<evidence type="ECO:0000313" key="5">
    <source>
        <dbReference type="EMBL" id="EPS40283.1"/>
    </source>
</evidence>
<dbReference type="GO" id="GO:0003723">
    <property type="term" value="F:RNA binding"/>
    <property type="evidence" value="ECO:0007669"/>
    <property type="project" value="UniProtKB-KW"/>
</dbReference>
<feature type="region of interest" description="Disordered" evidence="2">
    <location>
        <begin position="187"/>
        <end position="227"/>
    </location>
</feature>
<dbReference type="eggNOG" id="KOG0151">
    <property type="taxonomic scope" value="Eukaryota"/>
</dbReference>
<keyword evidence="1" id="KW-0694">RNA-binding</keyword>
<feature type="compositionally biased region" description="Basic and acidic residues" evidence="2">
    <location>
        <begin position="865"/>
        <end position="876"/>
    </location>
</feature>
<dbReference type="Proteomes" id="UP000015100">
    <property type="component" value="Unassembled WGS sequence"/>
</dbReference>
<dbReference type="SMART" id="SM00582">
    <property type="entry name" value="RPR"/>
    <property type="match status" value="1"/>
</dbReference>
<dbReference type="PROSITE" id="PS51391">
    <property type="entry name" value="CID"/>
    <property type="match status" value="1"/>
</dbReference>
<feature type="region of interest" description="Disordered" evidence="2">
    <location>
        <begin position="705"/>
        <end position="885"/>
    </location>
</feature>
<keyword evidence="6" id="KW-1185">Reference proteome</keyword>
<evidence type="ECO:0000256" key="1">
    <source>
        <dbReference type="ARBA" id="ARBA00022884"/>
    </source>
</evidence>
<dbReference type="InterPro" id="IPR000061">
    <property type="entry name" value="Surp"/>
</dbReference>
<evidence type="ECO:0000256" key="2">
    <source>
        <dbReference type="SAM" id="MobiDB-lite"/>
    </source>
</evidence>
<dbReference type="OMA" id="VWYRWKL"/>
<reference evidence="5 6" key="1">
    <citation type="journal article" date="2013" name="PLoS Genet.">
        <title>Genomic mechanisms accounting for the adaptation to parasitism in nematode-trapping fungi.</title>
        <authorList>
            <person name="Meerupati T."/>
            <person name="Andersson K.M."/>
            <person name="Friman E."/>
            <person name="Kumar D."/>
            <person name="Tunlid A."/>
            <person name="Ahren D."/>
        </authorList>
    </citation>
    <scope>NUCLEOTIDE SEQUENCE [LARGE SCALE GENOMIC DNA]</scope>
    <source>
        <strain evidence="5 6">CBS 200.50</strain>
    </source>
</reference>
<evidence type="ECO:0000313" key="6">
    <source>
        <dbReference type="Proteomes" id="UP000015100"/>
    </source>
</evidence>
<dbReference type="Pfam" id="PF01805">
    <property type="entry name" value="Surp"/>
    <property type="match status" value="1"/>
</dbReference>
<feature type="compositionally biased region" description="Acidic residues" evidence="2">
    <location>
        <begin position="751"/>
        <end position="821"/>
    </location>
</feature>
<reference evidence="6" key="2">
    <citation type="submission" date="2013-04" db="EMBL/GenBank/DDBJ databases">
        <title>Genomic mechanisms accounting for the adaptation to parasitism in nematode-trapping fungi.</title>
        <authorList>
            <person name="Ahren D.G."/>
        </authorList>
    </citation>
    <scope>NUCLEOTIDE SEQUENCE [LARGE SCALE GENOMIC DNA]</scope>
    <source>
        <strain evidence="6">CBS 200.50</strain>
    </source>
</reference>
<dbReference type="InterPro" id="IPR035967">
    <property type="entry name" value="SWAP/Surp_sf"/>
</dbReference>
<organism evidence="5 6">
    <name type="scientific">Dactylellina haptotyla (strain CBS 200.50)</name>
    <name type="common">Nematode-trapping fungus</name>
    <name type="synonym">Monacrosporium haptotylum</name>
    <dbReference type="NCBI Taxonomy" id="1284197"/>
    <lineage>
        <taxon>Eukaryota</taxon>
        <taxon>Fungi</taxon>
        <taxon>Dikarya</taxon>
        <taxon>Ascomycota</taxon>
        <taxon>Pezizomycotina</taxon>
        <taxon>Orbiliomycetes</taxon>
        <taxon>Orbiliales</taxon>
        <taxon>Orbiliaceae</taxon>
        <taxon>Dactylellina</taxon>
    </lineage>
</organism>
<feature type="compositionally biased region" description="Gly residues" evidence="2">
    <location>
        <begin position="845"/>
        <end position="860"/>
    </location>
</feature>
<feature type="domain" description="SURP motif" evidence="3">
    <location>
        <begin position="380"/>
        <end position="425"/>
    </location>
</feature>
<dbReference type="SUPFAM" id="SSF109905">
    <property type="entry name" value="Surp module (SWAP domain)"/>
    <property type="match status" value="1"/>
</dbReference>
<dbReference type="GO" id="GO:0006396">
    <property type="term" value="P:RNA processing"/>
    <property type="evidence" value="ECO:0007669"/>
    <property type="project" value="InterPro"/>
</dbReference>
<dbReference type="InterPro" id="IPR008942">
    <property type="entry name" value="ENTH_VHS"/>
</dbReference>
<comment type="caution">
    <text evidence="5">The sequence shown here is derived from an EMBL/GenBank/DDBJ whole genome shotgun (WGS) entry which is preliminary data.</text>
</comment>
<dbReference type="PROSITE" id="PS50128">
    <property type="entry name" value="SURP"/>
    <property type="match status" value="1"/>
</dbReference>
<dbReference type="SMART" id="SM00648">
    <property type="entry name" value="SWAP"/>
    <property type="match status" value="1"/>
</dbReference>
<accession>S8BLK1</accession>
<feature type="compositionally biased region" description="Basic and acidic residues" evidence="2">
    <location>
        <begin position="822"/>
        <end position="837"/>
    </location>
</feature>
<dbReference type="OrthoDB" id="377209at2759"/>
<dbReference type="AlphaFoldDB" id="S8BLK1"/>
<evidence type="ECO:0000259" key="3">
    <source>
        <dbReference type="PROSITE" id="PS50128"/>
    </source>
</evidence>
<feature type="region of interest" description="Disordered" evidence="2">
    <location>
        <begin position="83"/>
        <end position="166"/>
    </location>
</feature>
<dbReference type="EMBL" id="AQGS01000428">
    <property type="protein sequence ID" value="EPS40283.1"/>
    <property type="molecule type" value="Genomic_DNA"/>
</dbReference>
<feature type="region of interest" description="Disordered" evidence="2">
    <location>
        <begin position="488"/>
        <end position="511"/>
    </location>
</feature>
<feature type="compositionally biased region" description="Basic and acidic residues" evidence="2">
    <location>
        <begin position="191"/>
        <end position="200"/>
    </location>
</feature>
<dbReference type="HOGENOM" id="CLU_007957_0_0_1"/>
<dbReference type="GO" id="GO:0005634">
    <property type="term" value="C:nucleus"/>
    <property type="evidence" value="ECO:0007669"/>
    <property type="project" value="TreeGrafter"/>
</dbReference>
<gene>
    <name evidence="5" type="ORF">H072_5918</name>
</gene>
<evidence type="ECO:0000259" key="4">
    <source>
        <dbReference type="PROSITE" id="PS51391"/>
    </source>
</evidence>
<name>S8BLK1_DACHA</name>
<feature type="region of interest" description="Disordered" evidence="2">
    <location>
        <begin position="1"/>
        <end position="29"/>
    </location>
</feature>
<dbReference type="PANTHER" id="PTHR23140:SF0">
    <property type="entry name" value="U2 SNRNP-ASSOCIATED SURP MOTIF-CONTAINING PROTEIN"/>
    <property type="match status" value="1"/>
</dbReference>
<dbReference type="Gene3D" id="1.10.10.790">
    <property type="entry name" value="Surp module"/>
    <property type="match status" value="1"/>
</dbReference>
<proteinExistence type="predicted"/>
<dbReference type="InterPro" id="IPR051485">
    <property type="entry name" value="SR-CTD_assoc_factor"/>
</dbReference>
<dbReference type="Gene3D" id="1.25.40.90">
    <property type="match status" value="1"/>
</dbReference>
<protein>
    <recommendedName>
        <fullName evidence="7">CID domain-containing protein</fullName>
    </recommendedName>
</protein>